<reference evidence="9" key="2">
    <citation type="submission" date="2021-04" db="EMBL/GenBank/DDBJ databases">
        <authorList>
            <person name="Gilroy R."/>
        </authorList>
    </citation>
    <scope>NUCLEOTIDE SEQUENCE</scope>
    <source>
        <strain evidence="9">ChiHjej12B11-16260</strain>
    </source>
</reference>
<dbReference type="SUPFAM" id="SSF52283">
    <property type="entry name" value="Formate/glycerate dehydrogenase catalytic domain-like"/>
    <property type="match status" value="1"/>
</dbReference>
<evidence type="ECO:0000256" key="2">
    <source>
        <dbReference type="ARBA" id="ARBA00023002"/>
    </source>
</evidence>
<protein>
    <recommendedName>
        <fullName evidence="5">Erythronate-4-phosphate dehydrogenase</fullName>
        <ecNumber evidence="5">1.1.1.290</ecNumber>
    </recommendedName>
</protein>
<comment type="subcellular location">
    <subcellularLocation>
        <location evidence="5">Cytoplasm</location>
    </subcellularLocation>
</comment>
<feature type="active site" description="Proton donor" evidence="5">
    <location>
        <position position="260"/>
    </location>
</feature>
<evidence type="ECO:0000313" key="10">
    <source>
        <dbReference type="Proteomes" id="UP000824246"/>
    </source>
</evidence>
<comment type="caution">
    <text evidence="5">Lacks conserved residue(s) required for the propagation of feature annotation.</text>
</comment>
<dbReference type="GO" id="GO:0051287">
    <property type="term" value="F:NAD binding"/>
    <property type="evidence" value="ECO:0007669"/>
    <property type="project" value="InterPro"/>
</dbReference>
<dbReference type="InterPro" id="IPR036291">
    <property type="entry name" value="NAD(P)-bd_dom_sf"/>
</dbReference>
<dbReference type="EMBL" id="DXFB01000026">
    <property type="protein sequence ID" value="HIX44795.1"/>
    <property type="molecule type" value="Genomic_DNA"/>
</dbReference>
<dbReference type="InterPro" id="IPR038251">
    <property type="entry name" value="PdxB_dimer_sf"/>
</dbReference>
<dbReference type="EC" id="1.1.1.290" evidence="5"/>
<dbReference type="PROSITE" id="PS00671">
    <property type="entry name" value="D_2_HYDROXYACID_DH_3"/>
    <property type="match status" value="1"/>
</dbReference>
<evidence type="ECO:0000259" key="7">
    <source>
        <dbReference type="Pfam" id="PF02826"/>
    </source>
</evidence>
<dbReference type="GO" id="GO:0008615">
    <property type="term" value="P:pyridoxine biosynthetic process"/>
    <property type="evidence" value="ECO:0007669"/>
    <property type="project" value="UniProtKB-UniRule"/>
</dbReference>
<name>A0A9D1VPW9_9BACT</name>
<feature type="domain" description="D-isomer specific 2-hydroxyacid dehydrogenase catalytic" evidence="6">
    <location>
        <begin position="39"/>
        <end position="281"/>
    </location>
</feature>
<proteinExistence type="inferred from homology"/>
<organism evidence="9 10">
    <name type="scientific">Candidatus Barnesiella excrementipullorum</name>
    <dbReference type="NCBI Taxonomy" id="2838479"/>
    <lineage>
        <taxon>Bacteria</taxon>
        <taxon>Pseudomonadati</taxon>
        <taxon>Bacteroidota</taxon>
        <taxon>Bacteroidia</taxon>
        <taxon>Bacteroidales</taxon>
        <taxon>Barnesiellaceae</taxon>
        <taxon>Barnesiella</taxon>
    </lineage>
</organism>
<gene>
    <name evidence="5 9" type="primary">pdxB</name>
    <name evidence="9" type="ORF">H9982_01100</name>
</gene>
<keyword evidence="3 5" id="KW-0520">NAD</keyword>
<dbReference type="NCBIfam" id="NF001309">
    <property type="entry name" value="PRK00257.1"/>
    <property type="match status" value="1"/>
</dbReference>
<feature type="binding site" evidence="5">
    <location>
        <position position="263"/>
    </location>
    <ligand>
        <name>NAD(+)</name>
        <dbReference type="ChEBI" id="CHEBI:57540"/>
    </ligand>
</feature>
<dbReference type="PANTHER" id="PTHR43761">
    <property type="entry name" value="D-ISOMER SPECIFIC 2-HYDROXYACID DEHYDROGENASE FAMILY PROTEIN (AFU_ORTHOLOGUE AFUA_1G13630)"/>
    <property type="match status" value="1"/>
</dbReference>
<dbReference type="GO" id="GO:0005737">
    <property type="term" value="C:cytoplasm"/>
    <property type="evidence" value="ECO:0007669"/>
    <property type="project" value="UniProtKB-SubCell"/>
</dbReference>
<comment type="function">
    <text evidence="5">Catalyzes the oxidation of erythronate-4-phosphate to 3-hydroxy-2-oxo-4-phosphonooxybutanoate.</text>
</comment>
<dbReference type="InterPro" id="IPR006139">
    <property type="entry name" value="D-isomer_2_OHA_DH_cat_dom"/>
</dbReference>
<feature type="binding site" evidence="5">
    <location>
        <position position="51"/>
    </location>
    <ligand>
        <name>substrate</name>
    </ligand>
</feature>
<dbReference type="InterPro" id="IPR006140">
    <property type="entry name" value="D-isomer_DH_NAD-bd"/>
</dbReference>
<feature type="active site" evidence="5">
    <location>
        <position position="243"/>
    </location>
</feature>
<dbReference type="InterPro" id="IPR029753">
    <property type="entry name" value="D-isomer_DH_CS"/>
</dbReference>
<sequence length="373" mass="40076">MKTTHKPHIVADSKIPYLRGILEPYALVSYHAPAEIDNRVAREADMLIIRTRTHIDSHLLQGSPCRFVATATIGYDHIDTAYCAAHGIRWVNAPGCNASSVGQYVLASLLAWANARQRHLPDLTIGIVGAGHVGKVVEQYCKAIGMRVLLNDPPRARAEGAEKFVSLATIAAEADIVTFHTPLTAEGSDATYHLGSAEFFAATQRKPLIINSSRGAVVDNKALLKALSQGEICDVIMDCWEGEPQIDAALLAAAFIATPHIAGYSADGKSNATRMTVEAVAREMGITIETSTIVPPLPTVATIGVEGLADGLSAAVLSSYNPLTETAQLKQHPETFEAMRNSYGLRREFPAYTVTGAKEEEAAILRRLGFHIA</sequence>
<comment type="pathway">
    <text evidence="5">Cofactor biosynthesis; pyridoxine 5'-phosphate biosynthesis; pyridoxine 5'-phosphate from D-erythrose 4-phosphate: step 2/5.</text>
</comment>
<feature type="active site" evidence="5">
    <location>
        <position position="214"/>
    </location>
</feature>
<dbReference type="HAMAP" id="MF_01825">
    <property type="entry name" value="PdxB"/>
    <property type="match status" value="1"/>
</dbReference>
<dbReference type="Gene3D" id="3.40.50.720">
    <property type="entry name" value="NAD(P)-binding Rossmann-like Domain"/>
    <property type="match status" value="2"/>
</dbReference>
<dbReference type="Pfam" id="PF00389">
    <property type="entry name" value="2-Hacid_dh"/>
    <property type="match status" value="1"/>
</dbReference>
<reference evidence="9" key="1">
    <citation type="journal article" date="2021" name="PeerJ">
        <title>Extensive microbial diversity within the chicken gut microbiome revealed by metagenomics and culture.</title>
        <authorList>
            <person name="Gilroy R."/>
            <person name="Ravi A."/>
            <person name="Getino M."/>
            <person name="Pursley I."/>
            <person name="Horton D.L."/>
            <person name="Alikhan N.F."/>
            <person name="Baker D."/>
            <person name="Gharbi K."/>
            <person name="Hall N."/>
            <person name="Watson M."/>
            <person name="Adriaenssens E.M."/>
            <person name="Foster-Nyarko E."/>
            <person name="Jarju S."/>
            <person name="Secka A."/>
            <person name="Antonio M."/>
            <person name="Oren A."/>
            <person name="Chaudhuri R.R."/>
            <person name="La Ragione R."/>
            <person name="Hildebrand F."/>
            <person name="Pallen M.J."/>
        </authorList>
    </citation>
    <scope>NUCLEOTIDE SEQUENCE</scope>
    <source>
        <strain evidence="9">ChiHjej12B11-16260</strain>
    </source>
</reference>
<evidence type="ECO:0000259" key="8">
    <source>
        <dbReference type="Pfam" id="PF11890"/>
    </source>
</evidence>
<evidence type="ECO:0000313" key="9">
    <source>
        <dbReference type="EMBL" id="HIX44795.1"/>
    </source>
</evidence>
<dbReference type="AlphaFoldDB" id="A0A9D1VPW9"/>
<dbReference type="Gene3D" id="3.30.1370.170">
    <property type="match status" value="1"/>
</dbReference>
<feature type="binding site" evidence="5">
    <location>
        <position position="152"/>
    </location>
    <ligand>
        <name>NAD(+)</name>
        <dbReference type="ChEBI" id="CHEBI:57540"/>
    </ligand>
</feature>
<accession>A0A9D1VPW9</accession>
<dbReference type="Pfam" id="PF02826">
    <property type="entry name" value="2-Hacid_dh_C"/>
    <property type="match status" value="1"/>
</dbReference>
<dbReference type="SUPFAM" id="SSF51735">
    <property type="entry name" value="NAD(P)-binding Rossmann-fold domains"/>
    <property type="match status" value="1"/>
</dbReference>
<evidence type="ECO:0000256" key="4">
    <source>
        <dbReference type="ARBA" id="ARBA00023096"/>
    </source>
</evidence>
<feature type="domain" description="Erythronate-4-phosphate dehydrogenase dimerisation" evidence="8">
    <location>
        <begin position="311"/>
        <end position="369"/>
    </location>
</feature>
<dbReference type="InterPro" id="IPR020921">
    <property type="entry name" value="Erythronate-4-P_DHase"/>
</dbReference>
<dbReference type="PANTHER" id="PTHR43761:SF1">
    <property type="entry name" value="D-ISOMER SPECIFIC 2-HYDROXYACID DEHYDROGENASE CATALYTIC DOMAIN-CONTAINING PROTEIN-RELATED"/>
    <property type="match status" value="1"/>
</dbReference>
<feature type="domain" description="D-isomer specific 2-hydroxyacid dehydrogenase NAD-binding" evidence="7">
    <location>
        <begin position="114"/>
        <end position="262"/>
    </location>
</feature>
<dbReference type="InterPro" id="IPR050418">
    <property type="entry name" value="D-iso_2-hydroxyacid_DH_PdxB"/>
</dbReference>
<keyword evidence="2 5" id="KW-0560">Oxidoreductase</keyword>
<evidence type="ECO:0000259" key="6">
    <source>
        <dbReference type="Pfam" id="PF00389"/>
    </source>
</evidence>
<feature type="binding site" evidence="5">
    <location>
        <position position="72"/>
    </location>
    <ligand>
        <name>substrate</name>
    </ligand>
</feature>
<comment type="subunit">
    <text evidence="5">Homodimer.</text>
</comment>
<feature type="binding site" evidence="5">
    <location>
        <position position="264"/>
    </location>
    <ligand>
        <name>substrate</name>
    </ligand>
</feature>
<feature type="binding site" evidence="5">
    <location>
        <position position="238"/>
    </location>
    <ligand>
        <name>NAD(+)</name>
        <dbReference type="ChEBI" id="CHEBI:57540"/>
    </ligand>
</feature>
<dbReference type="GO" id="GO:0046983">
    <property type="term" value="F:protein dimerization activity"/>
    <property type="evidence" value="ECO:0007669"/>
    <property type="project" value="InterPro"/>
</dbReference>
<comment type="caution">
    <text evidence="9">The sequence shown here is derived from an EMBL/GenBank/DDBJ whole genome shotgun (WGS) entry which is preliminary data.</text>
</comment>
<feature type="binding site" evidence="5">
    <location>
        <position position="181"/>
    </location>
    <ligand>
        <name>NAD(+)</name>
        <dbReference type="ChEBI" id="CHEBI:57540"/>
    </ligand>
</feature>
<comment type="similarity">
    <text evidence="5">Belongs to the D-isomer specific 2-hydroxyacid dehydrogenase family. PdxB subfamily.</text>
</comment>
<keyword evidence="4 5" id="KW-0664">Pyridoxine biosynthesis</keyword>
<evidence type="ECO:0000256" key="1">
    <source>
        <dbReference type="ARBA" id="ARBA00022490"/>
    </source>
</evidence>
<dbReference type="GO" id="GO:0033711">
    <property type="term" value="F:4-phosphoerythronate dehydrogenase activity"/>
    <property type="evidence" value="ECO:0007669"/>
    <property type="project" value="UniProtKB-EC"/>
</dbReference>
<evidence type="ECO:0000256" key="5">
    <source>
        <dbReference type="HAMAP-Rule" id="MF_01825"/>
    </source>
</evidence>
<dbReference type="Pfam" id="PF11890">
    <property type="entry name" value="DUF3410"/>
    <property type="match status" value="1"/>
</dbReference>
<keyword evidence="1 5" id="KW-0963">Cytoplasm</keyword>
<dbReference type="Proteomes" id="UP000824246">
    <property type="component" value="Unassembled WGS sequence"/>
</dbReference>
<evidence type="ECO:0000256" key="3">
    <source>
        <dbReference type="ARBA" id="ARBA00023027"/>
    </source>
</evidence>
<comment type="catalytic activity">
    <reaction evidence="5">
        <text>4-phospho-D-erythronate + NAD(+) = (R)-3-hydroxy-2-oxo-4-phosphooxybutanoate + NADH + H(+)</text>
        <dbReference type="Rhea" id="RHEA:18829"/>
        <dbReference type="ChEBI" id="CHEBI:15378"/>
        <dbReference type="ChEBI" id="CHEBI:57540"/>
        <dbReference type="ChEBI" id="CHEBI:57945"/>
        <dbReference type="ChEBI" id="CHEBI:58538"/>
        <dbReference type="ChEBI" id="CHEBI:58766"/>
        <dbReference type="EC" id="1.1.1.290"/>
    </reaction>
</comment>
<dbReference type="CDD" id="cd12158">
    <property type="entry name" value="ErythrP_dh"/>
    <property type="match status" value="1"/>
</dbReference>
<dbReference type="InterPro" id="IPR024531">
    <property type="entry name" value="Erythronate-4-P_DHase_dimer"/>
</dbReference>